<dbReference type="PANTHER" id="PTHR30195">
    <property type="entry name" value="TYPE I SITE-SPECIFIC DEOXYRIBONUCLEASE PROTEIN SUBUNIT M AND R"/>
    <property type="match status" value="1"/>
</dbReference>
<accession>A0A1J5QU96</accession>
<sequence>MFGDYVDIYDVADSQEDGTTVPILYEARVIDLAYNEHIDADLDALLEDDDEALRSKAVSRLTRLESVAMADNRLGRLAGDLVQHWEERQEVLDGKGMIVAISRKAAVTLYDEIVRLRPEWHDADLTRGAIKVVMTSPASDPPELRAHATSAAQRKLLERRLKDPDDPLKLVIVRDMWLTGFDAPSLHTLYVDKPMQGHGLMQAIARVNRVWRDKPGGLVVDYIGIGPELRSTIAQYANLADKTEPPVDFLDNAIPLLFDTMSVLRDMFHGFDYSGFRQSPQAMLALLAPALDHITGFDPADDGKGHNRGVQRYLKNAAELAKLQALCGTHPEALALREEIAFLLAIRGLLVKTTRTGSEQSRVEREAAMRQLVAKGVIVGEVTDVYKSMGLDKPNLSVLDEAFLGQIAHAPQRNLAAELLQRILDDAIQVRGKRNATQQALFSSKLEEAVARYRARTLTTVQVIEELLHLAQEIAQAQPPAGMSEDEFAFYQALAQNESAVQVMGEPVLKALAHELTDKLRKSATVDWNKRESARQRMRVLVKVLLGKYRYPPDKQPEAIDKVIAQAELFADEWAIDSE</sequence>
<dbReference type="CDD" id="cd18800">
    <property type="entry name" value="SF2_C_EcoR124I-like"/>
    <property type="match status" value="1"/>
</dbReference>
<dbReference type="AlphaFoldDB" id="A0A1J5QU96"/>
<protein>
    <submittedName>
        <fullName evidence="5">Type I restriction enzyme EcoR124II R protein</fullName>
        <ecNumber evidence="5">3.1.21.3</ecNumber>
    </submittedName>
</protein>
<dbReference type="InterPro" id="IPR021810">
    <property type="entry name" value="T1RH-like_C"/>
</dbReference>
<proteinExistence type="predicted"/>
<reference evidence="5" key="1">
    <citation type="submission" date="2016-10" db="EMBL/GenBank/DDBJ databases">
        <title>Sequence of Gallionella enrichment culture.</title>
        <authorList>
            <person name="Poehlein A."/>
            <person name="Muehling M."/>
            <person name="Daniel R."/>
        </authorList>
    </citation>
    <scope>NUCLEOTIDE SEQUENCE</scope>
</reference>
<evidence type="ECO:0000259" key="2">
    <source>
        <dbReference type="Pfam" id="PF11867"/>
    </source>
</evidence>
<dbReference type="GO" id="GO:0009035">
    <property type="term" value="F:type I site-specific deoxyribonuclease activity"/>
    <property type="evidence" value="ECO:0007669"/>
    <property type="project" value="UniProtKB-EC"/>
</dbReference>
<keyword evidence="5" id="KW-0378">Hydrolase</keyword>
<organism evidence="5">
    <name type="scientific">mine drainage metagenome</name>
    <dbReference type="NCBI Taxonomy" id="410659"/>
    <lineage>
        <taxon>unclassified sequences</taxon>
        <taxon>metagenomes</taxon>
        <taxon>ecological metagenomes</taxon>
    </lineage>
</organism>
<evidence type="ECO:0000259" key="3">
    <source>
        <dbReference type="Pfam" id="PF18766"/>
    </source>
</evidence>
<evidence type="ECO:0000313" key="5">
    <source>
        <dbReference type="EMBL" id="OIQ87233.1"/>
    </source>
</evidence>
<evidence type="ECO:0000259" key="4">
    <source>
        <dbReference type="Pfam" id="PF22679"/>
    </source>
</evidence>
<dbReference type="InterPro" id="IPR055180">
    <property type="entry name" value="HsdR_RecA-like_helicase_dom_2"/>
</dbReference>
<name>A0A1J5QU96_9ZZZZ</name>
<dbReference type="Pfam" id="PF22679">
    <property type="entry name" value="T1R_D3-like"/>
    <property type="match status" value="1"/>
</dbReference>
<dbReference type="EC" id="3.1.21.3" evidence="5"/>
<keyword evidence="1" id="KW-0680">Restriction system</keyword>
<feature type="domain" description="SWI2/SNF2 ATPase" evidence="3">
    <location>
        <begin position="1"/>
        <end position="51"/>
    </location>
</feature>
<dbReference type="EMBL" id="MLJW01000433">
    <property type="protein sequence ID" value="OIQ87233.1"/>
    <property type="molecule type" value="Genomic_DNA"/>
</dbReference>
<dbReference type="Gene3D" id="3.40.50.300">
    <property type="entry name" value="P-loop containing nucleotide triphosphate hydrolases"/>
    <property type="match status" value="1"/>
</dbReference>
<feature type="domain" description="Type I restriction enzyme HindI endonuclease subunit-like C-terminal" evidence="2">
    <location>
        <begin position="245"/>
        <end position="572"/>
    </location>
</feature>
<evidence type="ECO:0000256" key="1">
    <source>
        <dbReference type="ARBA" id="ARBA00022747"/>
    </source>
</evidence>
<dbReference type="InterPro" id="IPR051268">
    <property type="entry name" value="Type-I_R_enzyme_R_subunit"/>
</dbReference>
<feature type="domain" description="Restriction endonuclease type I HsdR second RecA-like helicase" evidence="4">
    <location>
        <begin position="155"/>
        <end position="222"/>
    </location>
</feature>
<dbReference type="Pfam" id="PF18766">
    <property type="entry name" value="SWI2_SNF2"/>
    <property type="match status" value="1"/>
</dbReference>
<dbReference type="PANTHER" id="PTHR30195:SF15">
    <property type="entry name" value="TYPE I RESTRICTION ENZYME HINDI ENDONUCLEASE SUBUNIT"/>
    <property type="match status" value="1"/>
</dbReference>
<dbReference type="GO" id="GO:0009307">
    <property type="term" value="P:DNA restriction-modification system"/>
    <property type="evidence" value="ECO:0007669"/>
    <property type="project" value="UniProtKB-KW"/>
</dbReference>
<gene>
    <name evidence="5" type="primary">hsdR_12</name>
    <name evidence="5" type="ORF">GALL_309210</name>
</gene>
<comment type="caution">
    <text evidence="5">The sequence shown here is derived from an EMBL/GenBank/DDBJ whole genome shotgun (WGS) entry which is preliminary data.</text>
</comment>
<dbReference type="InterPro" id="IPR027417">
    <property type="entry name" value="P-loop_NTPase"/>
</dbReference>
<dbReference type="Pfam" id="PF11867">
    <property type="entry name" value="T1RH-like_C"/>
    <property type="match status" value="1"/>
</dbReference>
<dbReference type="InterPro" id="IPR040980">
    <property type="entry name" value="SWI2_SNF2"/>
</dbReference>